<dbReference type="Pfam" id="PF04972">
    <property type="entry name" value="BON"/>
    <property type="match status" value="1"/>
</dbReference>
<protein>
    <submittedName>
        <fullName evidence="5">Inosine-5'-monophosphate dehydrogenase</fullName>
        <ecNumber evidence="5">1.1.1.205</ecNumber>
    </submittedName>
</protein>
<name>A0A291QL50_9ACTN</name>
<dbReference type="EMBL" id="CP022685">
    <property type="protein sequence ID" value="ATL32236.1"/>
    <property type="molecule type" value="Genomic_DNA"/>
</dbReference>
<dbReference type="Gene3D" id="3.30.1340.30">
    <property type="match status" value="1"/>
</dbReference>
<dbReference type="GO" id="GO:0003938">
    <property type="term" value="F:IMP dehydrogenase activity"/>
    <property type="evidence" value="ECO:0007669"/>
    <property type="project" value="UniProtKB-EC"/>
</dbReference>
<evidence type="ECO:0000259" key="3">
    <source>
        <dbReference type="PROSITE" id="PS50914"/>
    </source>
</evidence>
<evidence type="ECO:0000256" key="1">
    <source>
        <dbReference type="ARBA" id="ARBA00023122"/>
    </source>
</evidence>
<evidence type="ECO:0000256" key="2">
    <source>
        <dbReference type="PROSITE-ProRule" id="PRU00703"/>
    </source>
</evidence>
<sequence>MKHSKIGSVMTSEVVSARYGTPFKEVARLLDTHRISGLPVIDADDKVIGVVSETDLLVREAEAPAPEQPPRRFRLRRKHPVARKDRSKATARTAGQLMSRPPVCVHSGKSIAEGARRMAQHRVERLPVIDDEDRLVGIVTRRDLLQVFLRPDDGIRHEVIEQVLVQALWLAPQTIDVQVRDGVVTLDGQVERRSEVPIALHMTREIDGVVAVVDKLTYRVDDSHLQPSDQALRGVADDWLRKL</sequence>
<dbReference type="InterPro" id="IPR046342">
    <property type="entry name" value="CBS_dom_sf"/>
</dbReference>
<dbReference type="InterPro" id="IPR017080">
    <property type="entry name" value="UCP036990_CBS_BON"/>
</dbReference>
<dbReference type="Gene3D" id="3.10.580.10">
    <property type="entry name" value="CBS-domain"/>
    <property type="match status" value="1"/>
</dbReference>
<dbReference type="AlphaFoldDB" id="A0A291QL50"/>
<dbReference type="Pfam" id="PF00571">
    <property type="entry name" value="CBS"/>
    <property type="match status" value="2"/>
</dbReference>
<dbReference type="InterPro" id="IPR007055">
    <property type="entry name" value="BON_dom"/>
</dbReference>
<evidence type="ECO:0000313" key="5">
    <source>
        <dbReference type="EMBL" id="ATL32236.1"/>
    </source>
</evidence>
<dbReference type="InterPro" id="IPR000644">
    <property type="entry name" value="CBS_dom"/>
</dbReference>
<dbReference type="SUPFAM" id="SSF54631">
    <property type="entry name" value="CBS-domain pair"/>
    <property type="match status" value="1"/>
</dbReference>
<dbReference type="PROSITE" id="PS51371">
    <property type="entry name" value="CBS"/>
    <property type="match status" value="2"/>
</dbReference>
<feature type="domain" description="CBS" evidence="4">
    <location>
        <begin position="10"/>
        <end position="67"/>
    </location>
</feature>
<feature type="domain" description="BON" evidence="3">
    <location>
        <begin position="152"/>
        <end position="220"/>
    </location>
</feature>
<organism evidence="5 6">
    <name type="scientific">Streptomyces formicae</name>
    <dbReference type="NCBI Taxonomy" id="1616117"/>
    <lineage>
        <taxon>Bacteria</taxon>
        <taxon>Bacillati</taxon>
        <taxon>Actinomycetota</taxon>
        <taxon>Actinomycetes</taxon>
        <taxon>Kitasatosporales</taxon>
        <taxon>Streptomycetaceae</taxon>
        <taxon>Streptomyces</taxon>
    </lineage>
</organism>
<evidence type="ECO:0000259" key="4">
    <source>
        <dbReference type="PROSITE" id="PS51371"/>
    </source>
</evidence>
<dbReference type="PANTHER" id="PTHR43080:SF29">
    <property type="entry name" value="OS02G0818000 PROTEIN"/>
    <property type="match status" value="1"/>
</dbReference>
<keyword evidence="5" id="KW-0560">Oxidoreductase</keyword>
<dbReference type="Proteomes" id="UP000221011">
    <property type="component" value="Chromosome"/>
</dbReference>
<evidence type="ECO:0000313" key="6">
    <source>
        <dbReference type="Proteomes" id="UP000221011"/>
    </source>
</evidence>
<feature type="domain" description="CBS" evidence="4">
    <location>
        <begin position="98"/>
        <end position="154"/>
    </location>
</feature>
<dbReference type="PIRSF" id="PIRSF036990">
    <property type="entry name" value="UCP036990_CBS_BON"/>
    <property type="match status" value="1"/>
</dbReference>
<accession>A0A291QL50</accession>
<dbReference type="CDD" id="cd04586">
    <property type="entry name" value="CBS_pair_BON_assoc"/>
    <property type="match status" value="1"/>
</dbReference>
<dbReference type="KEGG" id="sfk:KY5_7218"/>
<dbReference type="PROSITE" id="PS50914">
    <property type="entry name" value="BON"/>
    <property type="match status" value="1"/>
</dbReference>
<reference evidence="5 6" key="1">
    <citation type="submission" date="2017-08" db="EMBL/GenBank/DDBJ databases">
        <title>Complete Genome Sequence of Streptomyces formicae KY5, the formicamycin producer.</title>
        <authorList>
            <person name="Holmes N.A."/>
            <person name="Devine R."/>
            <person name="Qin Z."/>
            <person name="Seipke R.F."/>
            <person name="Wilkinson B."/>
            <person name="Hutchings M.I."/>
        </authorList>
    </citation>
    <scope>NUCLEOTIDE SEQUENCE [LARGE SCALE GENOMIC DNA]</scope>
    <source>
        <strain evidence="5 6">KY5</strain>
    </source>
</reference>
<dbReference type="InterPro" id="IPR051257">
    <property type="entry name" value="Diverse_CBS-Domain"/>
</dbReference>
<dbReference type="EC" id="1.1.1.205" evidence="5"/>
<gene>
    <name evidence="5" type="ORF">KY5_7218</name>
</gene>
<dbReference type="RefSeq" id="WP_098246220.1">
    <property type="nucleotide sequence ID" value="NZ_CP022685.1"/>
</dbReference>
<proteinExistence type="predicted"/>
<keyword evidence="6" id="KW-1185">Reference proteome</keyword>
<dbReference type="PANTHER" id="PTHR43080">
    <property type="entry name" value="CBS DOMAIN-CONTAINING PROTEIN CBSX3, MITOCHONDRIAL"/>
    <property type="match status" value="1"/>
</dbReference>
<keyword evidence="1 2" id="KW-0129">CBS domain</keyword>
<dbReference type="SMART" id="SM00116">
    <property type="entry name" value="CBS"/>
    <property type="match status" value="2"/>
</dbReference>